<proteinExistence type="predicted"/>
<evidence type="ECO:0000313" key="1">
    <source>
        <dbReference type="EMBL" id="KAJ4961539.1"/>
    </source>
</evidence>
<comment type="caution">
    <text evidence="1">The sequence shown here is derived from an EMBL/GenBank/DDBJ whole genome shotgun (WGS) entry which is preliminary data.</text>
</comment>
<sequence length="407" mass="43177">MNVNGKLDHPSSQSAVPSSVIWFPPLSSSIKINIGASLSSDFHGLRFLFQDKKGQHDGLGLVMVGRLLLEVIFLVGGTSKGVGNMGQRENLVDVLDLGVTCTMARIIECMTDSVMAAKKHPGGTLAKSNLQRVQSTMVIFTAWRSGAGTVSVEVSFFIIPTVVNAVKSSTSGLGWKPTEVMKSGGGTVSGSAMEVMAESRWTRVRQVFNVMLSSVVSSASDVGGSSVRPAVSFAAGNYVQGPTNGLTAVQSLQVPIIHGLTAVQSLQVPIIHGLTAVQSLQGHEWFCRRKTRSSCNGKKPCWEIADRGILLEGVFSLSHVGVSSAVEGRYLDPGGAEAMAMAKQVVATSQSQEWRLPDWAHHRTISSPITMIADGHRDLNGETVGIPPGSASVMQELISQAGGRWVL</sequence>
<keyword evidence="2" id="KW-1185">Reference proteome</keyword>
<gene>
    <name evidence="1" type="ORF">NE237_021449</name>
</gene>
<dbReference type="EMBL" id="JAMYWD010000009">
    <property type="protein sequence ID" value="KAJ4961539.1"/>
    <property type="molecule type" value="Genomic_DNA"/>
</dbReference>
<evidence type="ECO:0000313" key="2">
    <source>
        <dbReference type="Proteomes" id="UP001141806"/>
    </source>
</evidence>
<accession>A0A9Q0HDB4</accession>
<organism evidence="1 2">
    <name type="scientific">Protea cynaroides</name>
    <dbReference type="NCBI Taxonomy" id="273540"/>
    <lineage>
        <taxon>Eukaryota</taxon>
        <taxon>Viridiplantae</taxon>
        <taxon>Streptophyta</taxon>
        <taxon>Embryophyta</taxon>
        <taxon>Tracheophyta</taxon>
        <taxon>Spermatophyta</taxon>
        <taxon>Magnoliopsida</taxon>
        <taxon>Proteales</taxon>
        <taxon>Proteaceae</taxon>
        <taxon>Protea</taxon>
    </lineage>
</organism>
<reference evidence="1" key="1">
    <citation type="journal article" date="2023" name="Plant J.">
        <title>The genome of the king protea, Protea cynaroides.</title>
        <authorList>
            <person name="Chang J."/>
            <person name="Duong T.A."/>
            <person name="Schoeman C."/>
            <person name="Ma X."/>
            <person name="Roodt D."/>
            <person name="Barker N."/>
            <person name="Li Z."/>
            <person name="Van de Peer Y."/>
            <person name="Mizrachi E."/>
        </authorList>
    </citation>
    <scope>NUCLEOTIDE SEQUENCE</scope>
    <source>
        <tissue evidence="1">Young leaves</tissue>
    </source>
</reference>
<dbReference type="Proteomes" id="UP001141806">
    <property type="component" value="Unassembled WGS sequence"/>
</dbReference>
<dbReference type="AlphaFoldDB" id="A0A9Q0HDB4"/>
<protein>
    <submittedName>
        <fullName evidence="1">Uncharacterized protein</fullName>
    </submittedName>
</protein>
<name>A0A9Q0HDB4_9MAGN</name>